<reference evidence="2" key="1">
    <citation type="submission" date="2020-04" db="EMBL/GenBank/DDBJ databases">
        <authorList>
            <person name="Alioto T."/>
            <person name="Alioto T."/>
            <person name="Gomez Garrido J."/>
        </authorList>
    </citation>
    <scope>NUCLEOTIDE SEQUENCE</scope>
    <source>
        <strain evidence="2">A484AB</strain>
    </source>
</reference>
<keyword evidence="3" id="KW-1185">Reference proteome</keyword>
<sequence>MQFKNAEENEKETRTQENRQELKPSIDTAQRTKHPPIKLNRPIPGLAVDLRPARKAGSYEHSGTRRDLLSPTSSTHTHSPDSLSPRSPLSPVSSDHLDNTSR</sequence>
<feature type="region of interest" description="Disordered" evidence="1">
    <location>
        <begin position="1"/>
        <end position="102"/>
    </location>
</feature>
<organism evidence="2 3">
    <name type="scientific">Paramuricea clavata</name>
    <name type="common">Red gorgonian</name>
    <name type="synonym">Violescent sea-whip</name>
    <dbReference type="NCBI Taxonomy" id="317549"/>
    <lineage>
        <taxon>Eukaryota</taxon>
        <taxon>Metazoa</taxon>
        <taxon>Cnidaria</taxon>
        <taxon>Anthozoa</taxon>
        <taxon>Octocorallia</taxon>
        <taxon>Malacalcyonacea</taxon>
        <taxon>Plexauridae</taxon>
        <taxon>Paramuricea</taxon>
    </lineage>
</organism>
<evidence type="ECO:0000313" key="3">
    <source>
        <dbReference type="Proteomes" id="UP001152795"/>
    </source>
</evidence>
<feature type="compositionally biased region" description="Basic and acidic residues" evidence="1">
    <location>
        <begin position="1"/>
        <end position="24"/>
    </location>
</feature>
<dbReference type="AlphaFoldDB" id="A0A7D9HBU6"/>
<accession>A0A7D9HBU6</accession>
<feature type="compositionally biased region" description="Low complexity" evidence="1">
    <location>
        <begin position="69"/>
        <end position="94"/>
    </location>
</feature>
<proteinExistence type="predicted"/>
<protein>
    <submittedName>
        <fullName evidence="2">Uncharacterized protein</fullName>
    </submittedName>
</protein>
<evidence type="ECO:0000256" key="1">
    <source>
        <dbReference type="SAM" id="MobiDB-lite"/>
    </source>
</evidence>
<gene>
    <name evidence="2" type="ORF">PACLA_8A058344</name>
</gene>
<name>A0A7D9HBU6_PARCT</name>
<dbReference type="Proteomes" id="UP001152795">
    <property type="component" value="Unassembled WGS sequence"/>
</dbReference>
<evidence type="ECO:0000313" key="2">
    <source>
        <dbReference type="EMBL" id="CAB3980786.1"/>
    </source>
</evidence>
<comment type="caution">
    <text evidence="2">The sequence shown here is derived from an EMBL/GenBank/DDBJ whole genome shotgun (WGS) entry which is preliminary data.</text>
</comment>
<dbReference type="EMBL" id="CACRXK020000324">
    <property type="protein sequence ID" value="CAB3980786.1"/>
    <property type="molecule type" value="Genomic_DNA"/>
</dbReference>